<feature type="repeat" description="WD" evidence="5">
    <location>
        <begin position="683"/>
        <end position="718"/>
    </location>
</feature>
<protein>
    <recommendedName>
        <fullName evidence="7">ARMC9 CTLH-like domain-containing protein</fullName>
    </recommendedName>
</protein>
<evidence type="ECO:0000313" key="8">
    <source>
        <dbReference type="EMBL" id="EGZ29379.1"/>
    </source>
</evidence>
<feature type="domain" description="ARMC9 CTLH-like" evidence="7">
    <location>
        <begin position="55"/>
        <end position="179"/>
    </location>
</feature>
<gene>
    <name evidence="8" type="ORF">PHYSODRAFT_466824</name>
</gene>
<dbReference type="GO" id="GO:0141039">
    <property type="term" value="F:phosphatidylinositol 3-kinase inhibitor activity"/>
    <property type="evidence" value="ECO:0007669"/>
    <property type="project" value="InterPro"/>
</dbReference>
<name>G4YHR1_PHYSP</name>
<keyword evidence="4" id="KW-0967">Endosome</keyword>
<dbReference type="SUPFAM" id="SSF50978">
    <property type="entry name" value="WD40 repeat-like"/>
    <property type="match status" value="1"/>
</dbReference>
<dbReference type="GO" id="GO:0031902">
    <property type="term" value="C:late endosome membrane"/>
    <property type="evidence" value="ECO:0007669"/>
    <property type="project" value="UniProtKB-SubCell"/>
</dbReference>
<evidence type="ECO:0000256" key="3">
    <source>
        <dbReference type="ARBA" id="ARBA00006128"/>
    </source>
</evidence>
<dbReference type="KEGG" id="psoj:PHYSODRAFT_466824"/>
<organism evidence="8 9">
    <name type="scientific">Phytophthora sojae (strain P6497)</name>
    <name type="common">Soybean stem and root rot agent</name>
    <name type="synonym">Phytophthora megasperma f. sp. glycines</name>
    <dbReference type="NCBI Taxonomy" id="1094619"/>
    <lineage>
        <taxon>Eukaryota</taxon>
        <taxon>Sar</taxon>
        <taxon>Stramenopiles</taxon>
        <taxon>Oomycota</taxon>
        <taxon>Peronosporomycetes</taxon>
        <taxon>Peronosporales</taxon>
        <taxon>Peronosporaceae</taxon>
        <taxon>Phytophthora</taxon>
    </lineage>
</organism>
<dbReference type="Pfam" id="PF23138">
    <property type="entry name" value="CTLH_Armc9"/>
    <property type="match status" value="1"/>
</dbReference>
<evidence type="ECO:0000256" key="4">
    <source>
        <dbReference type="ARBA" id="ARBA00022753"/>
    </source>
</evidence>
<dbReference type="OMA" id="WSRWFIL"/>
<comment type="subcellular location">
    <subcellularLocation>
        <location evidence="1">Early endosome membrane</location>
        <topology evidence="1">Peripheral membrane protein</topology>
    </subcellularLocation>
    <subcellularLocation>
        <location evidence="2">Late endosome membrane</location>
    </subcellularLocation>
</comment>
<dbReference type="PROSITE" id="PS50082">
    <property type="entry name" value="WD_REPEATS_2"/>
    <property type="match status" value="1"/>
</dbReference>
<dbReference type="InParanoid" id="G4YHR1"/>
<evidence type="ECO:0000259" key="7">
    <source>
        <dbReference type="Pfam" id="PF23138"/>
    </source>
</evidence>
<dbReference type="SMART" id="SM00320">
    <property type="entry name" value="WD40"/>
    <property type="match status" value="4"/>
</dbReference>
<dbReference type="STRING" id="1094619.G4YHR1"/>
<keyword evidence="9" id="KW-1185">Reference proteome</keyword>
<dbReference type="InterPro" id="IPR039724">
    <property type="entry name" value="WDR91"/>
</dbReference>
<dbReference type="InterPro" id="IPR036322">
    <property type="entry name" value="WD40_repeat_dom_sf"/>
</dbReference>
<dbReference type="InterPro" id="IPR006594">
    <property type="entry name" value="LisH"/>
</dbReference>
<dbReference type="InterPro" id="IPR015943">
    <property type="entry name" value="WD40/YVTN_repeat-like_dom_sf"/>
</dbReference>
<dbReference type="GeneID" id="20653481"/>
<dbReference type="GO" id="GO:0045022">
    <property type="term" value="P:early endosome to late endosome transport"/>
    <property type="evidence" value="ECO:0007669"/>
    <property type="project" value="InterPro"/>
</dbReference>
<evidence type="ECO:0000256" key="1">
    <source>
        <dbReference type="ARBA" id="ARBA00004220"/>
    </source>
</evidence>
<dbReference type="InterPro" id="IPR056327">
    <property type="entry name" value="ARMC9_CTLH-like_dom"/>
</dbReference>
<dbReference type="InterPro" id="IPR001680">
    <property type="entry name" value="WD40_rpt"/>
</dbReference>
<dbReference type="EMBL" id="JH159151">
    <property type="protein sequence ID" value="EGZ29379.1"/>
    <property type="molecule type" value="Genomic_DNA"/>
</dbReference>
<feature type="region of interest" description="Disordered" evidence="6">
    <location>
        <begin position="257"/>
        <end position="286"/>
    </location>
</feature>
<evidence type="ECO:0000313" key="9">
    <source>
        <dbReference type="Proteomes" id="UP000002640"/>
    </source>
</evidence>
<accession>G4YHR1</accession>
<reference evidence="8 9" key="1">
    <citation type="journal article" date="2006" name="Science">
        <title>Phytophthora genome sequences uncover evolutionary origins and mechanisms of pathogenesis.</title>
        <authorList>
            <person name="Tyler B.M."/>
            <person name="Tripathy S."/>
            <person name="Zhang X."/>
            <person name="Dehal P."/>
            <person name="Jiang R.H."/>
            <person name="Aerts A."/>
            <person name="Arredondo F.D."/>
            <person name="Baxter L."/>
            <person name="Bensasson D."/>
            <person name="Beynon J.L."/>
            <person name="Chapman J."/>
            <person name="Damasceno C.M."/>
            <person name="Dorrance A.E."/>
            <person name="Dou D."/>
            <person name="Dickerman A.W."/>
            <person name="Dubchak I.L."/>
            <person name="Garbelotto M."/>
            <person name="Gijzen M."/>
            <person name="Gordon S.G."/>
            <person name="Govers F."/>
            <person name="Grunwald N.J."/>
            <person name="Huang W."/>
            <person name="Ivors K.L."/>
            <person name="Jones R.W."/>
            <person name="Kamoun S."/>
            <person name="Krampis K."/>
            <person name="Lamour K.H."/>
            <person name="Lee M.K."/>
            <person name="McDonald W.H."/>
            <person name="Medina M."/>
            <person name="Meijer H.J."/>
            <person name="Nordberg E.K."/>
            <person name="Maclean D.J."/>
            <person name="Ospina-Giraldo M.D."/>
            <person name="Morris P.F."/>
            <person name="Phuntumart V."/>
            <person name="Putnam N.H."/>
            <person name="Rash S."/>
            <person name="Rose J.K."/>
            <person name="Sakihama Y."/>
            <person name="Salamov A.A."/>
            <person name="Savidor A."/>
            <person name="Scheuring C.F."/>
            <person name="Smith B.M."/>
            <person name="Sobral B.W."/>
            <person name="Terry A."/>
            <person name="Torto-Alalibo T.A."/>
            <person name="Win J."/>
            <person name="Xu Z."/>
            <person name="Zhang H."/>
            <person name="Grigoriev I.V."/>
            <person name="Rokhsar D.S."/>
            <person name="Boore J.L."/>
        </authorList>
    </citation>
    <scope>NUCLEOTIDE SEQUENCE [LARGE SCALE GENOMIC DNA]</scope>
    <source>
        <strain evidence="8 9">P6497</strain>
    </source>
</reference>
<dbReference type="GO" id="GO:0051898">
    <property type="term" value="P:negative regulation of phosphatidylinositol 3-kinase/protein kinase B signal transduction"/>
    <property type="evidence" value="ECO:0007669"/>
    <property type="project" value="InterPro"/>
</dbReference>
<dbReference type="GO" id="GO:0031901">
    <property type="term" value="C:early endosome membrane"/>
    <property type="evidence" value="ECO:0007669"/>
    <property type="project" value="UniProtKB-SubCell"/>
</dbReference>
<dbReference type="RefSeq" id="XP_009516654.1">
    <property type="nucleotide sequence ID" value="XM_009518359.1"/>
</dbReference>
<evidence type="ECO:0000256" key="6">
    <source>
        <dbReference type="SAM" id="MobiDB-lite"/>
    </source>
</evidence>
<dbReference type="Gene3D" id="2.130.10.10">
    <property type="entry name" value="YVTN repeat-like/Quinoprotein amine dehydrogenase"/>
    <property type="match status" value="1"/>
</dbReference>
<dbReference type="Proteomes" id="UP000002640">
    <property type="component" value="Unassembled WGS sequence"/>
</dbReference>
<proteinExistence type="inferred from homology"/>
<dbReference type="PROSITE" id="PS50896">
    <property type="entry name" value="LISH"/>
    <property type="match status" value="1"/>
</dbReference>
<comment type="similarity">
    <text evidence="3">Belongs to the WD repeat WDR91 family.</text>
</comment>
<dbReference type="PANTHER" id="PTHR13083">
    <property type="entry name" value="WD REPEAT-CONTAINING PROTEIN 91"/>
    <property type="match status" value="1"/>
</dbReference>
<dbReference type="PROSITE" id="PS50294">
    <property type="entry name" value="WD_REPEATS_REGION"/>
    <property type="match status" value="1"/>
</dbReference>
<evidence type="ECO:0000256" key="2">
    <source>
        <dbReference type="ARBA" id="ARBA00004414"/>
    </source>
</evidence>
<dbReference type="AlphaFoldDB" id="G4YHR1"/>
<sequence>MEPPSLLPHVDELVMEYLLFRGFTKSFQVFSAERKRDRARGFDVDQIISQLLVAVQMYQIESVLETWKFLTARFFNHLDASYASTLQQLETSLLRLYVVNAIKTGHREKAAEFFQLHADKLNASVAAHGGSGADSWSRWFILPYIEHPESDPYFQVFFSQSWLEAFVTSFRNFLSLVFRNLPLPKLLAFQLARLEEPTLKLRLKVSQSEATRLRMYNSEATAKIKKLEEAGRQLHSILRMMVQHNFMEHFSASTSSYVDVTSENRNKSRSRSRSYGAPTPGVGLSNKQMQEIGELFGISSEDSPHVDLPVPADPRDMPRVAEVYLPVDELSDDEVLGQGDEEDEVDEDMLDVAVQNDRADSSVQASLIREFNMLNDWEPTKSAMTARSRFSSDGEFLAIAKLGNTHIDIWSANPMVLSPTSTIKLPAKLTSMQWLGPGPNKQLLACTLEDAITMLWDTDGQEVITCPPNEDNLQVQQLMCAREAPIAACLFTSLDEDDNALQQVLVLHGGMEEPMQDYFPMEDKQLTCLAWSNMGDVLITGSQTGDIEFIDVIRPERIHRCNLVSCSGSSRIDGGSLSAICLSPDGRSMLSVHENGGIVMEWSIGSILVAVTSPADASDVRGSVIDVKPSLVFTYELDKPLASQDSEVDTTIRFLGAGDYFVVADSARLHIFKCGEKSAVSSFVPNQASVADLDWHPRLPVCCSANQDGAISLWSMNA</sequence>
<evidence type="ECO:0000256" key="5">
    <source>
        <dbReference type="PROSITE-ProRule" id="PRU00221"/>
    </source>
</evidence>
<dbReference type="PANTHER" id="PTHR13083:SF3">
    <property type="entry name" value="WD REPEAT-CONTAINING PROTEIN 91"/>
    <property type="match status" value="1"/>
</dbReference>
<dbReference type="SMR" id="G4YHR1"/>
<keyword evidence="5" id="KW-0853">WD repeat</keyword>